<evidence type="ECO:0000256" key="1">
    <source>
        <dbReference type="SAM" id="Phobius"/>
    </source>
</evidence>
<keyword evidence="1" id="KW-1133">Transmembrane helix</keyword>
<dbReference type="EMBL" id="WEKT01000004">
    <property type="protein sequence ID" value="MZI92293.1"/>
    <property type="molecule type" value="Genomic_DNA"/>
</dbReference>
<evidence type="ECO:0000313" key="3">
    <source>
        <dbReference type="Proteomes" id="UP000462621"/>
    </source>
</evidence>
<comment type="caution">
    <text evidence="2">The sequence shown here is derived from an EMBL/GenBank/DDBJ whole genome shotgun (WGS) entry which is preliminary data.</text>
</comment>
<feature type="transmembrane region" description="Helical" evidence="1">
    <location>
        <begin position="21"/>
        <end position="40"/>
    </location>
</feature>
<dbReference type="RefSeq" id="WP_161153602.1">
    <property type="nucleotide sequence ID" value="NZ_WEKT01000004.1"/>
</dbReference>
<gene>
    <name evidence="2" type="ORF">F9817_03610</name>
</gene>
<reference evidence="2 3" key="1">
    <citation type="submission" date="2019-10" db="EMBL/GenBank/DDBJ databases">
        <title>Vibrio sp. nov. isolated from a shrimp pond.</title>
        <authorList>
            <person name="Gomez-Gil B."/>
            <person name="Enciso-Ibarra J."/>
            <person name="Enciso-Ibarra K."/>
            <person name="Bolan-Mejia C."/>
        </authorList>
    </citation>
    <scope>NUCLEOTIDE SEQUENCE [LARGE SCALE GENOMIC DNA]</scope>
    <source>
        <strain evidence="2 3">CAIM 722</strain>
    </source>
</reference>
<dbReference type="AlphaFoldDB" id="A0A7X4LI01"/>
<feature type="transmembrane region" description="Helical" evidence="1">
    <location>
        <begin position="46"/>
        <end position="69"/>
    </location>
</feature>
<dbReference type="Proteomes" id="UP000462621">
    <property type="component" value="Unassembled WGS sequence"/>
</dbReference>
<dbReference type="InterPro" id="IPR022072">
    <property type="entry name" value="DUF3624"/>
</dbReference>
<organism evidence="2 3">
    <name type="scientific">Vibrio eleionomae</name>
    <dbReference type="NCBI Taxonomy" id="2653505"/>
    <lineage>
        <taxon>Bacteria</taxon>
        <taxon>Pseudomonadati</taxon>
        <taxon>Pseudomonadota</taxon>
        <taxon>Gammaproteobacteria</taxon>
        <taxon>Vibrionales</taxon>
        <taxon>Vibrionaceae</taxon>
        <taxon>Vibrio</taxon>
    </lineage>
</organism>
<keyword evidence="1" id="KW-0812">Transmembrane</keyword>
<protein>
    <submittedName>
        <fullName evidence="2">DUF3624 family protein</fullName>
    </submittedName>
</protein>
<accession>A0A7X4LI01</accession>
<dbReference type="Pfam" id="PF12292">
    <property type="entry name" value="DUF3624"/>
    <property type="match status" value="1"/>
</dbReference>
<proteinExistence type="predicted"/>
<keyword evidence="3" id="KW-1185">Reference proteome</keyword>
<sequence>MACNSCKENWFWKKIGRCQRCMDQLTSLSVVCWVIWYFFFRDTPKSIGSIALLFAGFAFNALLFLHLWMKFVILPWRKRQKREHHDPHQ</sequence>
<name>A0A7X4LI01_9VIBR</name>
<evidence type="ECO:0000313" key="2">
    <source>
        <dbReference type="EMBL" id="MZI92293.1"/>
    </source>
</evidence>
<keyword evidence="1" id="KW-0472">Membrane</keyword>